<dbReference type="EMBL" id="PFKO01000088">
    <property type="protein sequence ID" value="PIY33360.1"/>
    <property type="molecule type" value="Genomic_DNA"/>
</dbReference>
<evidence type="ECO:0000313" key="2">
    <source>
        <dbReference type="Proteomes" id="UP000230646"/>
    </source>
</evidence>
<evidence type="ECO:0008006" key="3">
    <source>
        <dbReference type="Google" id="ProtNLM"/>
    </source>
</evidence>
<reference evidence="1 2" key="1">
    <citation type="submission" date="2017-09" db="EMBL/GenBank/DDBJ databases">
        <title>Depth-based differentiation of microbial function through sediment-hosted aquifers and enrichment of novel symbionts in the deep terrestrial subsurface.</title>
        <authorList>
            <person name="Probst A.J."/>
            <person name="Ladd B."/>
            <person name="Jarett J.K."/>
            <person name="Geller-Mcgrath D.E."/>
            <person name="Sieber C.M."/>
            <person name="Emerson J.B."/>
            <person name="Anantharaman K."/>
            <person name="Thomas B.C."/>
            <person name="Malmstrom R."/>
            <person name="Stieglmeier M."/>
            <person name="Klingl A."/>
            <person name="Woyke T."/>
            <person name="Ryan C.M."/>
            <person name="Banfield J.F."/>
        </authorList>
    </citation>
    <scope>NUCLEOTIDE SEQUENCE [LARGE SCALE GENOMIC DNA]</scope>
    <source>
        <strain evidence="1">CG_4_10_14_3_um_filter_34_13</strain>
    </source>
</reference>
<gene>
    <name evidence="1" type="ORF">COZ07_02485</name>
</gene>
<dbReference type="Gene3D" id="3.30.420.240">
    <property type="match status" value="1"/>
</dbReference>
<accession>A0A2M7PRW6</accession>
<organism evidence="1 2">
    <name type="scientific">Candidatus Infernicultor aquiphilus</name>
    <dbReference type="NCBI Taxonomy" id="1805029"/>
    <lineage>
        <taxon>Bacteria</taxon>
        <taxon>Pseudomonadati</taxon>
        <taxon>Atribacterota</taxon>
        <taxon>Candidatus Phoenicimicrobiia</taxon>
        <taxon>Candidatus Pheonicimicrobiales</taxon>
        <taxon>Candidatus Phoenicimicrobiaceae</taxon>
        <taxon>Candidatus Infernicultor</taxon>
    </lineage>
</organism>
<name>A0A2M7PRW6_9BACT</name>
<sequence>FSKSFDNFIGGGYIKELAGYYGDNIWTSRMSGRDHFKSAGLYAYFMWILMKQALSGGEYQYFSFQEAMSKYHIGKIKDLIQRNPYYEACIDRKPRAEGVIDYFWGYDENRKPLPSITLEPHGLLAFKRGIHCPGIFIDDPLRDPENKLNPTIIEKVNRIIFTELLDMVNKGGFCHIVGTPQTWQDFFFNEKMKLKFAVRIQPSIISDADKIAIWPEWHNWEELNHRREMRGVKIFNQEYMCRPVYAENSYFEEKQILDLINSELTNLQIREYKQEFPEDKPIIDELNVVDVYAGLDIGKKAHPSHFAVFKNTGSMDEPHFVEIHQKFMDGWDYIKQKEYCDRAIEFFKINTLRYDNTRGEFESFAEQGLLGPEYEPVNFSEKTKNGMAANLQKYVINSKIELIDDSRQFNQIVAVDNDLQTMASPEGHGDSFWSICLAIPEIIMQVRAWENKPEGW</sequence>
<dbReference type="RefSeq" id="WP_406607021.1">
    <property type="nucleotide sequence ID" value="NZ_PFKO01000088.1"/>
</dbReference>
<feature type="non-terminal residue" evidence="1">
    <location>
        <position position="1"/>
    </location>
</feature>
<dbReference type="Proteomes" id="UP000230646">
    <property type="component" value="Unassembled WGS sequence"/>
</dbReference>
<comment type="caution">
    <text evidence="1">The sequence shown here is derived from an EMBL/GenBank/DDBJ whole genome shotgun (WGS) entry which is preliminary data.</text>
</comment>
<proteinExistence type="predicted"/>
<protein>
    <recommendedName>
        <fullName evidence="3">Terminase</fullName>
    </recommendedName>
</protein>
<dbReference type="AlphaFoldDB" id="A0A2M7PRW6"/>
<evidence type="ECO:0000313" key="1">
    <source>
        <dbReference type="EMBL" id="PIY33360.1"/>
    </source>
</evidence>